<dbReference type="Proteomes" id="UP000306196">
    <property type="component" value="Unassembled WGS sequence"/>
</dbReference>
<keyword evidence="1" id="KW-0472">Membrane</keyword>
<keyword evidence="1" id="KW-1133">Transmembrane helix</keyword>
<protein>
    <submittedName>
        <fullName evidence="2">Uncharacterized protein</fullName>
    </submittedName>
</protein>
<keyword evidence="1" id="KW-0812">Transmembrane</keyword>
<proteinExistence type="predicted"/>
<reference evidence="2 3" key="1">
    <citation type="submission" date="2019-05" db="EMBL/GenBank/DDBJ databases">
        <title>Verrucobacter flavum gen. nov., sp. nov. a new member of the family Verrucomicrobiaceae.</title>
        <authorList>
            <person name="Szuroczki S."/>
            <person name="Abbaszade G."/>
            <person name="Szabo A."/>
            <person name="Felfoldi T."/>
            <person name="Schumann P."/>
            <person name="Boka K."/>
            <person name="Keki Z."/>
            <person name="Toumi M."/>
            <person name="Toth E."/>
        </authorList>
    </citation>
    <scope>NUCLEOTIDE SEQUENCE [LARGE SCALE GENOMIC DNA]</scope>
    <source>
        <strain evidence="2 3">MG-N-17</strain>
    </source>
</reference>
<evidence type="ECO:0000313" key="2">
    <source>
        <dbReference type="EMBL" id="TLD68481.1"/>
    </source>
</evidence>
<keyword evidence="3" id="KW-1185">Reference proteome</keyword>
<dbReference type="OrthoDB" id="191602at2"/>
<dbReference type="EMBL" id="VAUV01000024">
    <property type="protein sequence ID" value="TLD68481.1"/>
    <property type="molecule type" value="Genomic_DNA"/>
</dbReference>
<organism evidence="2 3">
    <name type="scientific">Phragmitibacter flavus</name>
    <dbReference type="NCBI Taxonomy" id="2576071"/>
    <lineage>
        <taxon>Bacteria</taxon>
        <taxon>Pseudomonadati</taxon>
        <taxon>Verrucomicrobiota</taxon>
        <taxon>Verrucomicrobiia</taxon>
        <taxon>Verrucomicrobiales</taxon>
        <taxon>Verrucomicrobiaceae</taxon>
        <taxon>Phragmitibacter</taxon>
    </lineage>
</organism>
<feature type="transmembrane region" description="Helical" evidence="1">
    <location>
        <begin position="21"/>
        <end position="46"/>
    </location>
</feature>
<accession>A0A5R8K832</accession>
<dbReference type="AlphaFoldDB" id="A0A5R8K832"/>
<dbReference type="RefSeq" id="WP_138088573.1">
    <property type="nucleotide sequence ID" value="NZ_VAUV01000024.1"/>
</dbReference>
<sequence length="468" mass="53174">MQPPPVSRVSEIRRSSIARRLVKWLAYGVGGLIGLVVLILLAVIFWPDAPPPEDGEMIPVFTEGGGPNNPLVEFVKNAPNAVGVGLLSEEAKELRVGSEPELREHLKRNENLLNAWDKLVQSDRDSWRWRLQDSALVSRPLEFEGWQKLQDVCNLDRCRIVLLVRDGRLSEAAEKALALIASGEALFHAEGDGMDFLVSSTVKSIGVSCMEEVLIASRNDGMVLTDLQAKMSRLEGDCLSATKHMLQVEYLTTKKILNNWDEYLAAGLKRRRIRSAKWLIDVNRSLNIYIEFQRPLLVSASKDTSTLSKAAIRHNYARREWRPYPARFLSLNFFGDHTAHDRAGSLNLVVDRGIRGQFWSTAMPVIIALRRHELEKGKLPVDLEKLVPEYLPKVPLDPYDGAPLRWNLEKKRLYSVCSNGKDDGGDFGRPMMARFEFGDLGLFYLWGEEYKAYHRKLYAPLNELLRRR</sequence>
<evidence type="ECO:0000313" key="3">
    <source>
        <dbReference type="Proteomes" id="UP000306196"/>
    </source>
</evidence>
<comment type="caution">
    <text evidence="2">The sequence shown here is derived from an EMBL/GenBank/DDBJ whole genome shotgun (WGS) entry which is preliminary data.</text>
</comment>
<name>A0A5R8K832_9BACT</name>
<evidence type="ECO:0000256" key="1">
    <source>
        <dbReference type="SAM" id="Phobius"/>
    </source>
</evidence>
<gene>
    <name evidence="2" type="ORF">FEM03_22520</name>
</gene>